<dbReference type="Pfam" id="PF02397">
    <property type="entry name" value="Bac_transf"/>
    <property type="match status" value="1"/>
</dbReference>
<evidence type="ECO:0000259" key="7">
    <source>
        <dbReference type="Pfam" id="PF02397"/>
    </source>
</evidence>
<name>E6PN30_9ZZZZ</name>
<evidence type="ECO:0000256" key="1">
    <source>
        <dbReference type="ARBA" id="ARBA00004141"/>
    </source>
</evidence>
<feature type="transmembrane region" description="Helical" evidence="6">
    <location>
        <begin position="113"/>
        <end position="131"/>
    </location>
</feature>
<feature type="transmembrane region" description="Helical" evidence="6">
    <location>
        <begin position="49"/>
        <end position="69"/>
    </location>
</feature>
<evidence type="ECO:0000256" key="5">
    <source>
        <dbReference type="ARBA" id="ARBA00023136"/>
    </source>
</evidence>
<feature type="transmembrane region" description="Helical" evidence="6">
    <location>
        <begin position="81"/>
        <end position="101"/>
    </location>
</feature>
<dbReference type="InterPro" id="IPR017473">
    <property type="entry name" value="Undecaprenyl-P_gluc_Ptfrase"/>
</dbReference>
<accession>E6PN30</accession>
<keyword evidence="2 8" id="KW-0808">Transferase</keyword>
<gene>
    <name evidence="8" type="ORF">CARN2_2273</name>
</gene>
<dbReference type="Pfam" id="PF13727">
    <property type="entry name" value="CoA_binding_3"/>
    <property type="match status" value="1"/>
</dbReference>
<keyword evidence="4 6" id="KW-1133">Transmembrane helix</keyword>
<dbReference type="InterPro" id="IPR003362">
    <property type="entry name" value="Bact_transf"/>
</dbReference>
<evidence type="ECO:0000256" key="4">
    <source>
        <dbReference type="ARBA" id="ARBA00022989"/>
    </source>
</evidence>
<organism evidence="8">
    <name type="scientific">mine drainage metagenome</name>
    <dbReference type="NCBI Taxonomy" id="410659"/>
    <lineage>
        <taxon>unclassified sequences</taxon>
        <taxon>metagenomes</taxon>
        <taxon>ecological metagenomes</taxon>
    </lineage>
</organism>
<dbReference type="Gene3D" id="3.40.50.720">
    <property type="entry name" value="NAD(P)-binding Rossmann-like Domain"/>
    <property type="match status" value="1"/>
</dbReference>
<proteinExistence type="predicted"/>
<dbReference type="NCBIfam" id="TIGR03023">
    <property type="entry name" value="WcaJ_sugtrans"/>
    <property type="match status" value="1"/>
</dbReference>
<dbReference type="InterPro" id="IPR017475">
    <property type="entry name" value="EPS_sugar_tfrase"/>
</dbReference>
<keyword evidence="3 6" id="KW-0812">Transmembrane</keyword>
<dbReference type="EMBL" id="CABM01000024">
    <property type="protein sequence ID" value="CBH96332.1"/>
    <property type="molecule type" value="Genomic_DNA"/>
</dbReference>
<dbReference type="GO" id="GO:0016020">
    <property type="term" value="C:membrane"/>
    <property type="evidence" value="ECO:0007669"/>
    <property type="project" value="UniProtKB-SubCell"/>
</dbReference>
<feature type="transmembrane region" description="Helical" evidence="6">
    <location>
        <begin position="12"/>
        <end position="37"/>
    </location>
</feature>
<keyword evidence="5 6" id="KW-0472">Membrane</keyword>
<comment type="caution">
    <text evidence="8">The sequence shown here is derived from an EMBL/GenBank/DDBJ whole genome shotgun (WGS) entry which is preliminary data.</text>
</comment>
<feature type="transmembrane region" description="Helical" evidence="6">
    <location>
        <begin position="281"/>
        <end position="302"/>
    </location>
</feature>
<dbReference type="AlphaFoldDB" id="E6PN30"/>
<dbReference type="NCBIfam" id="TIGR03025">
    <property type="entry name" value="EPS_sugtrans"/>
    <property type="match status" value="1"/>
</dbReference>
<evidence type="ECO:0000256" key="3">
    <source>
        <dbReference type="ARBA" id="ARBA00022692"/>
    </source>
</evidence>
<reference evidence="8" key="1">
    <citation type="submission" date="2009-10" db="EMBL/GenBank/DDBJ databases">
        <title>Diversity of trophic interactions inside an arsenic-rich microbial ecosystem.</title>
        <authorList>
            <person name="Bertin P.N."/>
            <person name="Heinrich-Salmeron A."/>
            <person name="Pelletier E."/>
            <person name="Goulhen-Chollet F."/>
            <person name="Arsene-Ploetze F."/>
            <person name="Gallien S."/>
            <person name="Calteau A."/>
            <person name="Vallenet D."/>
            <person name="Casiot C."/>
            <person name="Chane-Woon-Ming B."/>
            <person name="Giloteaux L."/>
            <person name="Barakat M."/>
            <person name="Bonnefoy V."/>
            <person name="Bruneel O."/>
            <person name="Chandler M."/>
            <person name="Cleiss J."/>
            <person name="Duran R."/>
            <person name="Elbaz-Poulichet F."/>
            <person name="Fonknechten N."/>
            <person name="Lauga B."/>
            <person name="Mornico D."/>
            <person name="Ortet P."/>
            <person name="Schaeffer C."/>
            <person name="Siguier P."/>
            <person name="Alexander Thil Smith A."/>
            <person name="Van Dorsselaer A."/>
            <person name="Weissenbach J."/>
            <person name="Medigue C."/>
            <person name="Le Paslier D."/>
        </authorList>
    </citation>
    <scope>NUCLEOTIDE SEQUENCE</scope>
</reference>
<sequence length="461" mass="51798">MLLSRGALREYSSVFTLLLRLADVVVIVIAAALAYFLKFRSLHIGQYEATSVLIAVLLANLIFAEMGVYRSWRAGSVAHEVGLLWLGWGLTFLLLTGLLFALKLGATYSREWIATWFFLTGLALAFTHVMLRLGLRWARKRGYNVRTLCIVGSGESATRAVQSAGVQTSLGFKPVAWFGTQHRPMSNRVPTLGLLADLEPFVNANAVDEVWIAVPLRDEHHLRAAFHALRHSTANIRYIPDLFGYELLNHTVTEIGGMPMMDLSVSPMQGVNRLIKRAEDLLLGSVFLLLASPVMLLIAIGVKLTSPGPVFYKQERVGWNGQVFKILKFRSMPEDCEKDAIHWGSSSKQPTKLGAFLRKTSLDELPQLLNVMSGAMSIVGPRPERPMFVEQFKEEIPAYMKKHLVKAGITGWAQVNGWRGDTDLVKRIESDIYYINHWSLWLDIRIIFLTVFKVLVNKNVY</sequence>
<dbReference type="GO" id="GO:0016780">
    <property type="term" value="F:phosphotransferase activity, for other substituted phosphate groups"/>
    <property type="evidence" value="ECO:0007669"/>
    <property type="project" value="TreeGrafter"/>
</dbReference>
<protein>
    <submittedName>
        <fullName evidence="8">Putative glycosyltransferase</fullName>
    </submittedName>
</protein>
<dbReference type="PANTHER" id="PTHR30576">
    <property type="entry name" value="COLANIC BIOSYNTHESIS UDP-GLUCOSE LIPID CARRIER TRANSFERASE"/>
    <property type="match status" value="1"/>
</dbReference>
<evidence type="ECO:0000256" key="2">
    <source>
        <dbReference type="ARBA" id="ARBA00022679"/>
    </source>
</evidence>
<feature type="domain" description="Bacterial sugar transferase" evidence="7">
    <location>
        <begin position="276"/>
        <end position="455"/>
    </location>
</feature>
<dbReference type="PANTHER" id="PTHR30576:SF0">
    <property type="entry name" value="UNDECAPRENYL-PHOSPHATE N-ACETYLGALACTOSAMINYL 1-PHOSPHATE TRANSFERASE-RELATED"/>
    <property type="match status" value="1"/>
</dbReference>
<comment type="subcellular location">
    <subcellularLocation>
        <location evidence="1">Membrane</location>
        <topology evidence="1">Multi-pass membrane protein</topology>
    </subcellularLocation>
</comment>
<evidence type="ECO:0000256" key="6">
    <source>
        <dbReference type="SAM" id="Phobius"/>
    </source>
</evidence>
<evidence type="ECO:0000313" key="8">
    <source>
        <dbReference type="EMBL" id="CBH96332.1"/>
    </source>
</evidence>